<dbReference type="RefSeq" id="WP_380601517.1">
    <property type="nucleotide sequence ID" value="NZ_JBHSDU010000014.1"/>
</dbReference>
<feature type="domain" description="Beta-lactamase-related" evidence="1">
    <location>
        <begin position="81"/>
        <end position="361"/>
    </location>
</feature>
<evidence type="ECO:0000259" key="1">
    <source>
        <dbReference type="Pfam" id="PF00144"/>
    </source>
</evidence>
<accession>A0ABV8SXI0</accession>
<comment type="caution">
    <text evidence="2">The sequence shown here is derived from an EMBL/GenBank/DDBJ whole genome shotgun (WGS) entry which is preliminary data.</text>
</comment>
<keyword evidence="3" id="KW-1185">Reference proteome</keyword>
<evidence type="ECO:0000313" key="3">
    <source>
        <dbReference type="Proteomes" id="UP001595904"/>
    </source>
</evidence>
<dbReference type="EMBL" id="JBHSDU010000014">
    <property type="protein sequence ID" value="MFC4312276.1"/>
    <property type="molecule type" value="Genomic_DNA"/>
</dbReference>
<dbReference type="Proteomes" id="UP001595904">
    <property type="component" value="Unassembled WGS sequence"/>
</dbReference>
<name>A0ABV8SXI0_9GAMM</name>
<dbReference type="InterPro" id="IPR012338">
    <property type="entry name" value="Beta-lactam/transpept-like"/>
</dbReference>
<dbReference type="GO" id="GO:0016787">
    <property type="term" value="F:hydrolase activity"/>
    <property type="evidence" value="ECO:0007669"/>
    <property type="project" value="UniProtKB-KW"/>
</dbReference>
<dbReference type="InterPro" id="IPR001466">
    <property type="entry name" value="Beta-lactam-related"/>
</dbReference>
<gene>
    <name evidence="2" type="ORF">ACFPN2_24555</name>
</gene>
<dbReference type="InterPro" id="IPR050789">
    <property type="entry name" value="Diverse_Enzym_Activities"/>
</dbReference>
<proteinExistence type="predicted"/>
<sequence length="380" mass="42001">MSSPYLHVADFRTFLSGNMRPGVAVHTFSHSDQMFPAREVRRGGPVRVLTARRQPFPDLQFEQQGRRFDLNDFLTTNRIAGLLVLKDGEVAMENYELGIGPQTRWASCSMAKSVLSMLVGVAVREGAIRSLDDLASRYVPLLASGAYEQVTVRHLLTMTTAVSWDETYTNPESDRRRLLDCQMTLQPGAVVRHMNSLRRAGPPGSLWKYNTGDSYVLGAVMEAAIGGSLVDYLSEKIWAPAGMERDATWWLDSPDGMVLAGGGMSATLRDYGRFGQLVLEGGRANGRQIVPDNWVAEGGVPQIVSGSPVPYGYLWWIPPQDEPLHVGAFQAEGVFGQYIYVHPRERVVIVLLSARSKPSVVSRVELIDETFFAAVVRALQ</sequence>
<dbReference type="Gene3D" id="3.40.710.10">
    <property type="entry name" value="DD-peptidase/beta-lactamase superfamily"/>
    <property type="match status" value="1"/>
</dbReference>
<organism evidence="2 3">
    <name type="scientific">Steroidobacter flavus</name>
    <dbReference type="NCBI Taxonomy" id="1842136"/>
    <lineage>
        <taxon>Bacteria</taxon>
        <taxon>Pseudomonadati</taxon>
        <taxon>Pseudomonadota</taxon>
        <taxon>Gammaproteobacteria</taxon>
        <taxon>Steroidobacterales</taxon>
        <taxon>Steroidobacteraceae</taxon>
        <taxon>Steroidobacter</taxon>
    </lineage>
</organism>
<keyword evidence="2" id="KW-0378">Hydrolase</keyword>
<reference evidence="3" key="1">
    <citation type="journal article" date="2019" name="Int. J. Syst. Evol. Microbiol.">
        <title>The Global Catalogue of Microorganisms (GCM) 10K type strain sequencing project: providing services to taxonomists for standard genome sequencing and annotation.</title>
        <authorList>
            <consortium name="The Broad Institute Genomics Platform"/>
            <consortium name="The Broad Institute Genome Sequencing Center for Infectious Disease"/>
            <person name="Wu L."/>
            <person name="Ma J."/>
        </authorList>
    </citation>
    <scope>NUCLEOTIDE SEQUENCE [LARGE SCALE GENOMIC DNA]</scope>
    <source>
        <strain evidence="3">CGMCC 1.10759</strain>
    </source>
</reference>
<evidence type="ECO:0000313" key="2">
    <source>
        <dbReference type="EMBL" id="MFC4312276.1"/>
    </source>
</evidence>
<dbReference type="SUPFAM" id="SSF56601">
    <property type="entry name" value="beta-lactamase/transpeptidase-like"/>
    <property type="match status" value="1"/>
</dbReference>
<protein>
    <submittedName>
        <fullName evidence="2">Serine hydrolase domain-containing protein</fullName>
        <ecNumber evidence="2">3.-.-.-</ecNumber>
    </submittedName>
</protein>
<dbReference type="Pfam" id="PF00144">
    <property type="entry name" value="Beta-lactamase"/>
    <property type="match status" value="1"/>
</dbReference>
<dbReference type="PANTHER" id="PTHR43283:SF14">
    <property type="entry name" value="BLL8153 PROTEIN"/>
    <property type="match status" value="1"/>
</dbReference>
<dbReference type="PANTHER" id="PTHR43283">
    <property type="entry name" value="BETA-LACTAMASE-RELATED"/>
    <property type="match status" value="1"/>
</dbReference>
<dbReference type="EC" id="3.-.-.-" evidence="2"/>